<feature type="transmembrane region" description="Helical" evidence="8">
    <location>
        <begin position="267"/>
        <end position="288"/>
    </location>
</feature>
<feature type="transmembrane region" description="Helical" evidence="8">
    <location>
        <begin position="215"/>
        <end position="239"/>
    </location>
</feature>
<sequence length="365" mass="41636">MQEKLHGYHIALIVYMLELDVTVFSLPRIVAENLGTNGWIGLILLAFVAVCNIALIQLVYRAGKGRSIYEIAEQSIPKLLLYPVYLLLAIFWIGLGSFIGKKYVLIYQMISFPTTSASLLYISIALLAYYMLTKGIYNMGKAITLFCYMTIILTVLLFYYTNDWELSRFTTYLFQGAAEGHSFKNWLEVYTIFVGYEITLFLFPYSDKKTLFKGVYCGQILNLTIYLILIMLCFGFFSFEQLKSIMYPVINLLSYIELPFLNRLENLVFTLFLFSNVISIALFSWMALTATQRVFPRVKLRFLELGILALSVGISFYPSILRDSEKLLRYAMYGEAGLAFMLPLLLLALLFFQNKKAGGNGGTPA</sequence>
<evidence type="ECO:0000313" key="10">
    <source>
        <dbReference type="Proteomes" id="UP000570361"/>
    </source>
</evidence>
<feature type="transmembrane region" description="Helical" evidence="8">
    <location>
        <begin position="105"/>
        <end position="130"/>
    </location>
</feature>
<evidence type="ECO:0000256" key="5">
    <source>
        <dbReference type="ARBA" id="ARBA00022692"/>
    </source>
</evidence>
<evidence type="ECO:0000256" key="2">
    <source>
        <dbReference type="ARBA" id="ARBA00007998"/>
    </source>
</evidence>
<evidence type="ECO:0000256" key="7">
    <source>
        <dbReference type="ARBA" id="ARBA00023136"/>
    </source>
</evidence>
<dbReference type="Proteomes" id="UP000570361">
    <property type="component" value="Unassembled WGS sequence"/>
</dbReference>
<feature type="transmembrane region" description="Helical" evidence="8">
    <location>
        <begin position="300"/>
        <end position="318"/>
    </location>
</feature>
<evidence type="ECO:0000256" key="1">
    <source>
        <dbReference type="ARBA" id="ARBA00004141"/>
    </source>
</evidence>
<dbReference type="PANTHER" id="PTHR34975:SF2">
    <property type="entry name" value="SPORE GERMINATION PROTEIN A2"/>
    <property type="match status" value="1"/>
</dbReference>
<keyword evidence="3" id="KW-0813">Transport</keyword>
<dbReference type="EMBL" id="JACHXK010000010">
    <property type="protein sequence ID" value="MBB3112095.1"/>
    <property type="molecule type" value="Genomic_DNA"/>
</dbReference>
<accession>A0A7W5B0A6</accession>
<dbReference type="InterPro" id="IPR004761">
    <property type="entry name" value="Spore_GerAB"/>
</dbReference>
<keyword evidence="10" id="KW-1185">Reference proteome</keyword>
<proteinExistence type="inferred from homology"/>
<evidence type="ECO:0000256" key="3">
    <source>
        <dbReference type="ARBA" id="ARBA00022448"/>
    </source>
</evidence>
<feature type="transmembrane region" description="Helical" evidence="8">
    <location>
        <begin position="330"/>
        <end position="352"/>
    </location>
</feature>
<gene>
    <name evidence="9" type="ORF">FHS18_004173</name>
</gene>
<evidence type="ECO:0000313" key="9">
    <source>
        <dbReference type="EMBL" id="MBB3112095.1"/>
    </source>
</evidence>
<feature type="transmembrane region" description="Helical" evidence="8">
    <location>
        <begin position="80"/>
        <end position="99"/>
    </location>
</feature>
<keyword evidence="6 8" id="KW-1133">Transmembrane helix</keyword>
<protein>
    <submittedName>
        <fullName evidence="9">Lysylphosphatidylglycerol synthetase-like protein (DUF2156 family)</fullName>
    </submittedName>
</protein>
<keyword evidence="7 8" id="KW-0472">Membrane</keyword>
<dbReference type="GO" id="GO:0009847">
    <property type="term" value="P:spore germination"/>
    <property type="evidence" value="ECO:0007669"/>
    <property type="project" value="InterPro"/>
</dbReference>
<dbReference type="Pfam" id="PF03845">
    <property type="entry name" value="Spore_permease"/>
    <property type="match status" value="1"/>
</dbReference>
<evidence type="ECO:0000256" key="4">
    <source>
        <dbReference type="ARBA" id="ARBA00022544"/>
    </source>
</evidence>
<feature type="transmembrane region" description="Helical" evidence="8">
    <location>
        <begin position="38"/>
        <end position="60"/>
    </location>
</feature>
<dbReference type="AlphaFoldDB" id="A0A7W5B0A6"/>
<comment type="similarity">
    <text evidence="2">Belongs to the amino acid-polyamine-organocation (APC) superfamily. Spore germination protein (SGP) (TC 2.A.3.9) family.</text>
</comment>
<feature type="transmembrane region" description="Helical" evidence="8">
    <location>
        <begin position="7"/>
        <end position="26"/>
    </location>
</feature>
<comment type="caution">
    <text evidence="9">The sequence shown here is derived from an EMBL/GenBank/DDBJ whole genome shotgun (WGS) entry which is preliminary data.</text>
</comment>
<organism evidence="9 10">
    <name type="scientific">Paenibacillus phyllosphaerae</name>
    <dbReference type="NCBI Taxonomy" id="274593"/>
    <lineage>
        <taxon>Bacteria</taxon>
        <taxon>Bacillati</taxon>
        <taxon>Bacillota</taxon>
        <taxon>Bacilli</taxon>
        <taxon>Bacillales</taxon>
        <taxon>Paenibacillaceae</taxon>
        <taxon>Paenibacillus</taxon>
    </lineage>
</organism>
<feature type="transmembrane region" description="Helical" evidence="8">
    <location>
        <begin position="142"/>
        <end position="160"/>
    </location>
</feature>
<feature type="transmembrane region" description="Helical" evidence="8">
    <location>
        <begin position="186"/>
        <end position="203"/>
    </location>
</feature>
<evidence type="ECO:0000256" key="6">
    <source>
        <dbReference type="ARBA" id="ARBA00022989"/>
    </source>
</evidence>
<name>A0A7W5B0A6_9BACL</name>
<keyword evidence="4" id="KW-0309">Germination</keyword>
<dbReference type="GO" id="GO:0016020">
    <property type="term" value="C:membrane"/>
    <property type="evidence" value="ECO:0007669"/>
    <property type="project" value="UniProtKB-SubCell"/>
</dbReference>
<reference evidence="9 10" key="1">
    <citation type="submission" date="2020-08" db="EMBL/GenBank/DDBJ databases">
        <title>Genomic Encyclopedia of Type Strains, Phase III (KMG-III): the genomes of soil and plant-associated and newly described type strains.</title>
        <authorList>
            <person name="Whitman W."/>
        </authorList>
    </citation>
    <scope>NUCLEOTIDE SEQUENCE [LARGE SCALE GENOMIC DNA]</scope>
    <source>
        <strain evidence="9 10">CECT 5862</strain>
    </source>
</reference>
<comment type="subcellular location">
    <subcellularLocation>
        <location evidence="1">Membrane</location>
        <topology evidence="1">Multi-pass membrane protein</topology>
    </subcellularLocation>
</comment>
<keyword evidence="5 8" id="KW-0812">Transmembrane</keyword>
<evidence type="ECO:0000256" key="8">
    <source>
        <dbReference type="SAM" id="Phobius"/>
    </source>
</evidence>
<dbReference type="PANTHER" id="PTHR34975">
    <property type="entry name" value="SPORE GERMINATION PROTEIN A2"/>
    <property type="match status" value="1"/>
</dbReference>
<dbReference type="RefSeq" id="WP_183602030.1">
    <property type="nucleotide sequence ID" value="NZ_JACHXK010000010.1"/>
</dbReference>